<comment type="catalytic activity">
    <reaction evidence="8">
        <text>L-threonyl-[protein] + ATP = O-phospho-L-threonyl-[protein] + ADP + H(+)</text>
        <dbReference type="Rhea" id="RHEA:46608"/>
        <dbReference type="Rhea" id="RHEA-COMP:11060"/>
        <dbReference type="Rhea" id="RHEA-COMP:11605"/>
        <dbReference type="ChEBI" id="CHEBI:15378"/>
        <dbReference type="ChEBI" id="CHEBI:30013"/>
        <dbReference type="ChEBI" id="CHEBI:30616"/>
        <dbReference type="ChEBI" id="CHEBI:61977"/>
        <dbReference type="ChEBI" id="CHEBI:456216"/>
        <dbReference type="EC" id="2.7.11.1"/>
    </reaction>
</comment>
<dbReference type="PANTHER" id="PTHR43671">
    <property type="entry name" value="SERINE/THREONINE-PROTEIN KINASE NEK"/>
    <property type="match status" value="1"/>
</dbReference>
<dbReference type="Gene3D" id="3.30.200.20">
    <property type="entry name" value="Phosphorylase Kinase, domain 1"/>
    <property type="match status" value="1"/>
</dbReference>
<dbReference type="FunFam" id="3.30.200.20:FF:000525">
    <property type="entry name" value="Serine/threonine-protein kinase KIN3"/>
    <property type="match status" value="1"/>
</dbReference>
<dbReference type="AlphaFoldDB" id="Q756N2"/>
<dbReference type="EMBL" id="AE016818">
    <property type="protein sequence ID" value="AAS52903.1"/>
    <property type="molecule type" value="Genomic_DNA"/>
</dbReference>
<evidence type="ECO:0000256" key="9">
    <source>
        <dbReference type="ARBA" id="ARBA00048679"/>
    </source>
</evidence>
<dbReference type="EC" id="2.7.11.1" evidence="2"/>
<dbReference type="SUPFAM" id="SSF56112">
    <property type="entry name" value="Protein kinase-like (PK-like)"/>
    <property type="match status" value="1"/>
</dbReference>
<keyword evidence="7 10" id="KW-0067">ATP-binding</keyword>
<keyword evidence="3 11" id="KW-0723">Serine/threonine-protein kinase</keyword>
<keyword evidence="5 10" id="KW-0547">Nucleotide-binding</keyword>
<reference evidence="16" key="2">
    <citation type="journal article" date="2013" name="G3 (Bethesda)">
        <title>Genomes of Ashbya fungi isolated from insects reveal four mating-type loci, numerous translocations, lack of transposons, and distinct gene duplications.</title>
        <authorList>
            <person name="Dietrich F.S."/>
            <person name="Voegeli S."/>
            <person name="Kuo S."/>
            <person name="Philippsen P."/>
        </authorList>
    </citation>
    <scope>GENOME REANNOTATION</scope>
    <source>
        <strain evidence="16">ATCC 10895 / CBS 109.51 / FGSC 9923 / NRRL Y-1056</strain>
    </source>
</reference>
<gene>
    <name evidence="15" type="ORF">AGOS_AER222C</name>
</gene>
<evidence type="ECO:0000256" key="3">
    <source>
        <dbReference type="ARBA" id="ARBA00022527"/>
    </source>
</evidence>
<dbReference type="Pfam" id="PF00069">
    <property type="entry name" value="Pkinase"/>
    <property type="match status" value="2"/>
</dbReference>
<dbReference type="GO" id="GO:0007059">
    <property type="term" value="P:chromosome segregation"/>
    <property type="evidence" value="ECO:0000318"/>
    <property type="project" value="GO_Central"/>
</dbReference>
<evidence type="ECO:0000256" key="1">
    <source>
        <dbReference type="ARBA" id="ARBA00010886"/>
    </source>
</evidence>
<dbReference type="GeneID" id="4621289"/>
<dbReference type="GO" id="GO:0004674">
    <property type="term" value="F:protein serine/threonine kinase activity"/>
    <property type="evidence" value="ECO:0000318"/>
    <property type="project" value="GO_Central"/>
</dbReference>
<dbReference type="InterPro" id="IPR017441">
    <property type="entry name" value="Protein_kinase_ATP_BS"/>
</dbReference>
<keyword evidence="16" id="KW-1185">Reference proteome</keyword>
<dbReference type="PANTHER" id="PTHR43671:SF13">
    <property type="entry name" value="SERINE_THREONINE-PROTEIN KINASE NEK2"/>
    <property type="match status" value="1"/>
</dbReference>
<dbReference type="InParanoid" id="Q756N2"/>
<name>Q756N2_EREGS</name>
<dbReference type="InterPro" id="IPR008271">
    <property type="entry name" value="Ser/Thr_kinase_AS"/>
</dbReference>
<dbReference type="FunFam" id="1.10.510.10:FF:000917">
    <property type="entry name" value="Serine/threonine-protein kinase KIN3"/>
    <property type="match status" value="1"/>
</dbReference>
<dbReference type="GO" id="GO:0005737">
    <property type="term" value="C:cytoplasm"/>
    <property type="evidence" value="ECO:0000318"/>
    <property type="project" value="GO_Central"/>
</dbReference>
<organism evidence="15 16">
    <name type="scientific">Eremothecium gossypii (strain ATCC 10895 / CBS 109.51 / FGSC 9923 / NRRL Y-1056)</name>
    <name type="common">Yeast</name>
    <name type="synonym">Ashbya gossypii</name>
    <dbReference type="NCBI Taxonomy" id="284811"/>
    <lineage>
        <taxon>Eukaryota</taxon>
        <taxon>Fungi</taxon>
        <taxon>Dikarya</taxon>
        <taxon>Ascomycota</taxon>
        <taxon>Saccharomycotina</taxon>
        <taxon>Saccharomycetes</taxon>
        <taxon>Saccharomycetales</taxon>
        <taxon>Saccharomycetaceae</taxon>
        <taxon>Eremothecium</taxon>
    </lineage>
</organism>
<dbReference type="InterPro" id="IPR000719">
    <property type="entry name" value="Prot_kinase_dom"/>
</dbReference>
<evidence type="ECO:0000256" key="6">
    <source>
        <dbReference type="ARBA" id="ARBA00022777"/>
    </source>
</evidence>
<dbReference type="Gene3D" id="1.10.510.10">
    <property type="entry name" value="Transferase(Phosphotransferase) domain 1"/>
    <property type="match status" value="1"/>
</dbReference>
<comment type="similarity">
    <text evidence="1">Belongs to the protein kinase superfamily. NEK Ser/Thr protein kinase family. NIMA subfamily.</text>
</comment>
<dbReference type="RefSeq" id="NP_985079.1">
    <property type="nucleotide sequence ID" value="NM_210433.1"/>
</dbReference>
<dbReference type="HOGENOM" id="CLU_000288_63_23_1"/>
<dbReference type="STRING" id="284811.Q756N2"/>
<feature type="coiled-coil region" evidence="12">
    <location>
        <begin position="328"/>
        <end position="380"/>
    </location>
</feature>
<evidence type="ECO:0000256" key="4">
    <source>
        <dbReference type="ARBA" id="ARBA00022679"/>
    </source>
</evidence>
<evidence type="ECO:0000256" key="12">
    <source>
        <dbReference type="SAM" id="Coils"/>
    </source>
</evidence>
<comment type="catalytic activity">
    <reaction evidence="9">
        <text>L-seryl-[protein] + ATP = O-phospho-L-seryl-[protein] + ADP + H(+)</text>
        <dbReference type="Rhea" id="RHEA:17989"/>
        <dbReference type="Rhea" id="RHEA-COMP:9863"/>
        <dbReference type="Rhea" id="RHEA-COMP:11604"/>
        <dbReference type="ChEBI" id="CHEBI:15378"/>
        <dbReference type="ChEBI" id="CHEBI:29999"/>
        <dbReference type="ChEBI" id="CHEBI:30616"/>
        <dbReference type="ChEBI" id="CHEBI:83421"/>
        <dbReference type="ChEBI" id="CHEBI:456216"/>
        <dbReference type="EC" id="2.7.11.1"/>
    </reaction>
</comment>
<dbReference type="eggNOG" id="KOG0591">
    <property type="taxonomic scope" value="Eukaryota"/>
</dbReference>
<dbReference type="PROSITE" id="PS50011">
    <property type="entry name" value="PROTEIN_KINASE_DOM"/>
    <property type="match status" value="1"/>
</dbReference>
<evidence type="ECO:0000256" key="13">
    <source>
        <dbReference type="SAM" id="MobiDB-lite"/>
    </source>
</evidence>
<dbReference type="InterPro" id="IPR011009">
    <property type="entry name" value="Kinase-like_dom_sf"/>
</dbReference>
<dbReference type="OrthoDB" id="10250725at2759"/>
<evidence type="ECO:0000256" key="7">
    <source>
        <dbReference type="ARBA" id="ARBA00022840"/>
    </source>
</evidence>
<dbReference type="GO" id="GO:0005634">
    <property type="term" value="C:nucleus"/>
    <property type="evidence" value="ECO:0000318"/>
    <property type="project" value="GO_Central"/>
</dbReference>
<keyword evidence="4" id="KW-0808">Transferase</keyword>
<evidence type="ECO:0000256" key="2">
    <source>
        <dbReference type="ARBA" id="ARBA00012513"/>
    </source>
</evidence>
<feature type="domain" description="Protein kinase" evidence="14">
    <location>
        <begin position="27"/>
        <end position="335"/>
    </location>
</feature>
<evidence type="ECO:0000256" key="10">
    <source>
        <dbReference type="PROSITE-ProRule" id="PRU10141"/>
    </source>
</evidence>
<protein>
    <recommendedName>
        <fullName evidence="2">non-specific serine/threonine protein kinase</fullName>
        <ecNumber evidence="2">2.7.11.1</ecNumber>
    </recommendedName>
</protein>
<evidence type="ECO:0000256" key="5">
    <source>
        <dbReference type="ARBA" id="ARBA00022741"/>
    </source>
</evidence>
<dbReference type="SMART" id="SM00220">
    <property type="entry name" value="S_TKc"/>
    <property type="match status" value="1"/>
</dbReference>
<dbReference type="GO" id="GO:0044732">
    <property type="term" value="C:mitotic spindle pole body"/>
    <property type="evidence" value="ECO:0000318"/>
    <property type="project" value="GO_Central"/>
</dbReference>
<keyword evidence="12" id="KW-0175">Coiled coil</keyword>
<dbReference type="GO" id="GO:0005524">
    <property type="term" value="F:ATP binding"/>
    <property type="evidence" value="ECO:0007669"/>
    <property type="project" value="UniProtKB-UniRule"/>
</dbReference>
<dbReference type="OMA" id="YKCHYGE"/>
<feature type="binding site" evidence="10">
    <location>
        <position position="56"/>
    </location>
    <ligand>
        <name>ATP</name>
        <dbReference type="ChEBI" id="CHEBI:30616"/>
    </ligand>
</feature>
<dbReference type="PROSITE" id="PS00108">
    <property type="entry name" value="PROTEIN_KINASE_ST"/>
    <property type="match status" value="1"/>
</dbReference>
<reference evidence="15 16" key="1">
    <citation type="journal article" date="2004" name="Science">
        <title>The Ashbya gossypii genome as a tool for mapping the ancient Saccharomyces cerevisiae genome.</title>
        <authorList>
            <person name="Dietrich F.S."/>
            <person name="Voegeli S."/>
            <person name="Brachat S."/>
            <person name="Lerch A."/>
            <person name="Gates K."/>
            <person name="Steiner S."/>
            <person name="Mohr C."/>
            <person name="Pohlmann R."/>
            <person name="Luedi P."/>
            <person name="Choi S."/>
            <person name="Wing R.A."/>
            <person name="Flavier A."/>
            <person name="Gaffney T.D."/>
            <person name="Philippsen P."/>
        </authorList>
    </citation>
    <scope>NUCLEOTIDE SEQUENCE [LARGE SCALE GENOMIC DNA]</scope>
    <source>
        <strain evidence="16">ATCC 10895 / CBS 109.51 / FGSC 9923 / NRRL Y-1056</strain>
    </source>
</reference>
<keyword evidence="6" id="KW-0418">Kinase</keyword>
<dbReference type="KEGG" id="ago:AGOS_AER222C"/>
<dbReference type="InterPro" id="IPR050660">
    <property type="entry name" value="NEK_Ser/Thr_kinase"/>
</dbReference>
<feature type="region of interest" description="Disordered" evidence="13">
    <location>
        <begin position="1"/>
        <end position="21"/>
    </location>
</feature>
<evidence type="ECO:0000259" key="14">
    <source>
        <dbReference type="PROSITE" id="PS50011"/>
    </source>
</evidence>
<accession>Q756N2</accession>
<proteinExistence type="inferred from homology"/>
<sequence length="423" mass="48614">MSQSRGIRRLQTSSYPQKLGHSQPNEFKVLEEIGRGSFGSVRKVLHVPTSKLMVRKEIKYGHMNSKERQQLIAECTILAGLRHENIVEFYNWDHASSRTGNSVDYGNGEVLYLYMEYCSCGDLSQMIKHYKGMRKYVPERDIWRIAVQLLLALYKCHTSCDLPQLDTIYDKISKSAIESEAGKVTSVIHRDLKPGNIFLTGDGVGGRGSVDYSKVEVKLGDFGLAKSLQSAIEFATTYVGTPYYMSPEVLMDQPYSPLSDIWSLGCVIYELCALRVPFPARNFMELQRMIQRADVQPLPDYYSKELQQLVISCINPNEKLRPSAFDLLQCLQLRVARKALQLERFEKNLLVYEKELTEIGEMLEKQASDYDKEINDMRTQCRKDFELAVEKRARELVSGKRIQDVPDIHARYHVRTPTNPWRS</sequence>
<evidence type="ECO:0000313" key="15">
    <source>
        <dbReference type="EMBL" id="AAS52903.1"/>
    </source>
</evidence>
<dbReference type="FunCoup" id="Q756N2">
    <property type="interactions" value="413"/>
</dbReference>
<evidence type="ECO:0000256" key="8">
    <source>
        <dbReference type="ARBA" id="ARBA00047899"/>
    </source>
</evidence>
<evidence type="ECO:0000256" key="11">
    <source>
        <dbReference type="RuleBase" id="RU000304"/>
    </source>
</evidence>
<dbReference type="CDD" id="cd08217">
    <property type="entry name" value="STKc_Nek2"/>
    <property type="match status" value="1"/>
</dbReference>
<dbReference type="PROSITE" id="PS00107">
    <property type="entry name" value="PROTEIN_KINASE_ATP"/>
    <property type="match status" value="1"/>
</dbReference>
<dbReference type="Proteomes" id="UP000000591">
    <property type="component" value="Chromosome V"/>
</dbReference>
<evidence type="ECO:0000313" key="16">
    <source>
        <dbReference type="Proteomes" id="UP000000591"/>
    </source>
</evidence>